<reference evidence="1 2" key="1">
    <citation type="submission" date="2018-07" db="EMBL/GenBank/DDBJ databases">
        <title>Genomic Encyclopedia of Archaeal and Bacterial Type Strains, Phase II (KMG-II): from individual species to whole genera.</title>
        <authorList>
            <person name="Goeker M."/>
        </authorList>
    </citation>
    <scope>NUCLEOTIDE SEQUENCE [LARGE SCALE GENOMIC DNA]</scope>
    <source>
        <strain evidence="1 2">DSM 25795</strain>
    </source>
</reference>
<proteinExistence type="predicted"/>
<accession>A0A3D9FRN1</accession>
<keyword evidence="2" id="KW-1185">Reference proteome</keyword>
<name>A0A3D9FRN1_9FLAO</name>
<sequence>MALPDELYNVKFAEHFESIKKMYLQDDRFKVICDNYCESIANAQIYKRKFESNFQKNQDFENLAVELEEEIRFYIIRKGL</sequence>
<dbReference type="EMBL" id="QRDQ01000009">
    <property type="protein sequence ID" value="RED23263.1"/>
    <property type="molecule type" value="Genomic_DNA"/>
</dbReference>
<dbReference type="RefSeq" id="WP_115888383.1">
    <property type="nucleotide sequence ID" value="NZ_QRDQ01000009.1"/>
</dbReference>
<comment type="caution">
    <text evidence="1">The sequence shown here is derived from an EMBL/GenBank/DDBJ whole genome shotgun (WGS) entry which is preliminary data.</text>
</comment>
<evidence type="ECO:0000313" key="2">
    <source>
        <dbReference type="Proteomes" id="UP000257004"/>
    </source>
</evidence>
<evidence type="ECO:0000313" key="1">
    <source>
        <dbReference type="EMBL" id="RED23263.1"/>
    </source>
</evidence>
<organism evidence="1 2">
    <name type="scientific">Flavobacterium cutihirudinis</name>
    <dbReference type="NCBI Taxonomy" id="1265740"/>
    <lineage>
        <taxon>Bacteria</taxon>
        <taxon>Pseudomonadati</taxon>
        <taxon>Bacteroidota</taxon>
        <taxon>Flavobacteriia</taxon>
        <taxon>Flavobacteriales</taxon>
        <taxon>Flavobacteriaceae</taxon>
        <taxon>Flavobacterium</taxon>
    </lineage>
</organism>
<dbReference type="OrthoDB" id="1377294at2"/>
<dbReference type="AlphaFoldDB" id="A0A3D9FRN1"/>
<gene>
    <name evidence="1" type="ORF">BD847_2311</name>
</gene>
<protein>
    <submittedName>
        <fullName evidence="1">Uncharacterized protein</fullName>
    </submittedName>
</protein>
<dbReference type="Proteomes" id="UP000257004">
    <property type="component" value="Unassembled WGS sequence"/>
</dbReference>